<organism evidence="2 3">
    <name type="scientific">Pseudoloma neurophilia</name>
    <dbReference type="NCBI Taxonomy" id="146866"/>
    <lineage>
        <taxon>Eukaryota</taxon>
        <taxon>Fungi</taxon>
        <taxon>Fungi incertae sedis</taxon>
        <taxon>Microsporidia</taxon>
        <taxon>Pseudoloma</taxon>
    </lineage>
</organism>
<dbReference type="VEuPathDB" id="MicrosporidiaDB:M153_12700016657"/>
<protein>
    <submittedName>
        <fullName evidence="2">Uncharacterized protein</fullName>
    </submittedName>
</protein>
<comment type="caution">
    <text evidence="2">The sequence shown here is derived from an EMBL/GenBank/DDBJ whole genome shotgun (WGS) entry which is preliminary data.</text>
</comment>
<keyword evidence="1" id="KW-0812">Transmembrane</keyword>
<reference evidence="2 3" key="1">
    <citation type="submission" date="2015-07" db="EMBL/GenBank/DDBJ databases">
        <title>The genome of Pseudoloma neurophilia, a relevant intracellular parasite of the zebrafish.</title>
        <authorList>
            <person name="Ndikumana S."/>
            <person name="Pelin A."/>
            <person name="Sanders J."/>
            <person name="Corradi N."/>
        </authorList>
    </citation>
    <scope>NUCLEOTIDE SEQUENCE [LARGE SCALE GENOMIC DNA]</scope>
    <source>
        <strain evidence="2 3">MK1</strain>
    </source>
</reference>
<keyword evidence="3" id="KW-1185">Reference proteome</keyword>
<proteinExistence type="predicted"/>
<keyword evidence="1" id="KW-1133">Transmembrane helix</keyword>
<accession>A0A0R0M980</accession>
<evidence type="ECO:0000313" key="2">
    <source>
        <dbReference type="EMBL" id="KRH94859.1"/>
    </source>
</evidence>
<dbReference type="Proteomes" id="UP000051530">
    <property type="component" value="Unassembled WGS sequence"/>
</dbReference>
<evidence type="ECO:0000256" key="1">
    <source>
        <dbReference type="SAM" id="Phobius"/>
    </source>
</evidence>
<gene>
    <name evidence="2" type="ORF">M153_12700016657</name>
</gene>
<dbReference type="EMBL" id="LGUB01000023">
    <property type="protein sequence ID" value="KRH94859.1"/>
    <property type="molecule type" value="Genomic_DNA"/>
</dbReference>
<evidence type="ECO:0000313" key="3">
    <source>
        <dbReference type="Proteomes" id="UP000051530"/>
    </source>
</evidence>
<feature type="transmembrane region" description="Helical" evidence="1">
    <location>
        <begin position="22"/>
        <end position="46"/>
    </location>
</feature>
<sequence>MKELTLVSGNKTSFYFVDSKFIYFKMVSKFYILFSSMMFLIGCALYRNRFKANSFILLSQIVLKQTKSFQFFDKSNISLEIYR</sequence>
<dbReference type="AlphaFoldDB" id="A0A0R0M980"/>
<name>A0A0R0M980_9MICR</name>
<keyword evidence="1" id="KW-0472">Membrane</keyword>